<dbReference type="SMART" id="SM00864">
    <property type="entry name" value="Tubulin"/>
    <property type="match status" value="1"/>
</dbReference>
<comment type="caution">
    <text evidence="9">The sequence shown here is derived from an EMBL/GenBank/DDBJ whole genome shotgun (WGS) entry which is preliminary data.</text>
</comment>
<keyword evidence="3 4" id="KW-0342">GTP-binding</keyword>
<dbReference type="Gene3D" id="3.30.1330.20">
    <property type="entry name" value="Tubulin/FtsZ, C-terminal domain"/>
    <property type="match status" value="1"/>
</dbReference>
<name>A0ABY0FLW9_9BACT</name>
<dbReference type="NCBIfam" id="TIGR00065">
    <property type="entry name" value="ftsZ"/>
    <property type="match status" value="1"/>
</dbReference>
<dbReference type="Gene3D" id="3.40.50.1440">
    <property type="entry name" value="Tubulin/FtsZ, GTPase domain"/>
    <property type="match status" value="1"/>
</dbReference>
<keyword evidence="10" id="KW-1185">Reference proteome</keyword>
<dbReference type="InterPro" id="IPR037103">
    <property type="entry name" value="Tubulin/FtsZ-like_C"/>
</dbReference>
<dbReference type="InterPro" id="IPR024757">
    <property type="entry name" value="FtsZ_C"/>
</dbReference>
<feature type="binding site" evidence="4">
    <location>
        <position position="184"/>
    </location>
    <ligand>
        <name>GTP</name>
        <dbReference type="ChEBI" id="CHEBI:37565"/>
    </ligand>
</feature>
<keyword evidence="4" id="KW-0717">Septation</keyword>
<feature type="binding site" evidence="4">
    <location>
        <position position="140"/>
    </location>
    <ligand>
        <name>GTP</name>
        <dbReference type="ChEBI" id="CHEBI:37565"/>
    </ligand>
</feature>
<feature type="binding site" evidence="4">
    <location>
        <begin position="105"/>
        <end position="107"/>
    </location>
    <ligand>
        <name>GTP</name>
        <dbReference type="ChEBI" id="CHEBI:37565"/>
    </ligand>
</feature>
<dbReference type="InterPro" id="IPR008280">
    <property type="entry name" value="Tub_FtsZ_C"/>
</dbReference>
<dbReference type="EMBL" id="PRLL01000002">
    <property type="protein sequence ID" value="RYC73917.1"/>
    <property type="molecule type" value="Genomic_DNA"/>
</dbReference>
<feature type="domain" description="Tubulin/FtsZ GTPase" evidence="7">
    <location>
        <begin position="14"/>
        <end position="202"/>
    </location>
</feature>
<dbReference type="CDD" id="cd02201">
    <property type="entry name" value="FtsZ_type1"/>
    <property type="match status" value="1"/>
</dbReference>
<dbReference type="InterPro" id="IPR000158">
    <property type="entry name" value="Cell_div_FtsZ"/>
</dbReference>
<comment type="subunit">
    <text evidence="4">Homodimer. Polymerizes to form a dynamic ring structure in a strictly GTP-dependent manner. Interacts directly with several other division proteins.</text>
</comment>
<organism evidence="9 10">
    <name type="scientific">Candidatus Nanosyncoccus nanoralicus</name>
    <dbReference type="NCBI Taxonomy" id="2171996"/>
    <lineage>
        <taxon>Bacteria</taxon>
        <taxon>Candidatus Saccharimonadota</taxon>
        <taxon>Candidatus Nanosyncoccalia</taxon>
        <taxon>Candidatus Nanosyncoccales</taxon>
        <taxon>Candidatus Nanosyncoccaceae</taxon>
        <taxon>Candidatus Nanosyncoccus</taxon>
    </lineage>
</organism>
<dbReference type="Proteomes" id="UP001191004">
    <property type="component" value="Unassembled WGS sequence"/>
</dbReference>
<dbReference type="HAMAP" id="MF_00909">
    <property type="entry name" value="FtsZ"/>
    <property type="match status" value="1"/>
</dbReference>
<dbReference type="PANTHER" id="PTHR30314">
    <property type="entry name" value="CELL DIVISION PROTEIN FTSZ-RELATED"/>
    <property type="match status" value="1"/>
</dbReference>
<evidence type="ECO:0000256" key="2">
    <source>
        <dbReference type="ARBA" id="ARBA00022741"/>
    </source>
</evidence>
<protein>
    <recommendedName>
        <fullName evidence="4 5">Cell division protein FtsZ</fullName>
    </recommendedName>
</protein>
<dbReference type="RefSeq" id="WP_129604122.1">
    <property type="nucleotide sequence ID" value="NZ_PRLL01000002.1"/>
</dbReference>
<feature type="binding site" evidence="4">
    <location>
        <position position="136"/>
    </location>
    <ligand>
        <name>GTP</name>
        <dbReference type="ChEBI" id="CHEBI:37565"/>
    </ligand>
</feature>
<dbReference type="PANTHER" id="PTHR30314:SF3">
    <property type="entry name" value="MITOCHONDRIAL DIVISION PROTEIN FSZA"/>
    <property type="match status" value="1"/>
</dbReference>
<gene>
    <name evidence="4 9" type="primary">ftsZ</name>
    <name evidence="9" type="ORF">G3KMM_00145</name>
</gene>
<dbReference type="Pfam" id="PF00091">
    <property type="entry name" value="Tubulin"/>
    <property type="match status" value="1"/>
</dbReference>
<evidence type="ECO:0000313" key="9">
    <source>
        <dbReference type="EMBL" id="RYC73917.1"/>
    </source>
</evidence>
<dbReference type="InterPro" id="IPR017975">
    <property type="entry name" value="Tubulin_CS"/>
</dbReference>
<dbReference type="SUPFAM" id="SSF52490">
    <property type="entry name" value="Tubulin nucleotide-binding domain-like"/>
    <property type="match status" value="1"/>
</dbReference>
<dbReference type="InterPro" id="IPR036525">
    <property type="entry name" value="Tubulin/FtsZ_GTPase_sf"/>
</dbReference>
<evidence type="ECO:0000259" key="8">
    <source>
        <dbReference type="SMART" id="SM00865"/>
    </source>
</evidence>
<evidence type="ECO:0000256" key="1">
    <source>
        <dbReference type="ARBA" id="ARBA00009690"/>
    </source>
</evidence>
<keyword evidence="4" id="KW-0131">Cell cycle</keyword>
<accession>A0ABY0FLW9</accession>
<dbReference type="GO" id="GO:0051301">
    <property type="term" value="P:cell division"/>
    <property type="evidence" value="ECO:0007669"/>
    <property type="project" value="UniProtKB-KW"/>
</dbReference>
<feature type="domain" description="Tubulin/FtsZ 2-layer sandwich" evidence="8">
    <location>
        <begin position="204"/>
        <end position="321"/>
    </location>
</feature>
<dbReference type="Pfam" id="PF12327">
    <property type="entry name" value="FtsZ_C"/>
    <property type="match status" value="1"/>
</dbReference>
<reference evidence="9 10" key="1">
    <citation type="journal article" date="2018" name="bioRxiv">
        <title>Evidence of independent acquisition and adaption of ultra-small bacteria to human hosts across the highly diverse yet reduced genomes of the phylum Saccharibacteria.</title>
        <authorList>
            <person name="McLean J.S."/>
            <person name="Bor B."/>
            <person name="To T.T."/>
            <person name="Liu Q."/>
            <person name="Kearns K.A."/>
            <person name="Solden L.M."/>
            <person name="Wrighton K.C."/>
            <person name="He X."/>
            <person name="Shi W."/>
        </authorList>
    </citation>
    <scope>NUCLEOTIDE SEQUENCE [LARGE SCALE GENOMIC DNA]</scope>
    <source>
        <strain evidence="9 10">TM7_KMM_G3_1_HOT_351</strain>
    </source>
</reference>
<comment type="caution">
    <text evidence="4">Lacks conserved residue(s) required for the propagation of feature annotation.</text>
</comment>
<comment type="subcellular location">
    <subcellularLocation>
        <location evidence="4">Cytoplasm</location>
    </subcellularLocation>
    <text evidence="4">Assembles at midcell at the inner surface of the cytoplasmic membrane.</text>
</comment>
<keyword evidence="2 4" id="KW-0547">Nucleotide-binding</keyword>
<feature type="compositionally biased region" description="Polar residues" evidence="6">
    <location>
        <begin position="348"/>
        <end position="364"/>
    </location>
</feature>
<dbReference type="InterPro" id="IPR045061">
    <property type="entry name" value="FtsZ/CetZ"/>
</dbReference>
<evidence type="ECO:0000313" key="10">
    <source>
        <dbReference type="Proteomes" id="UP001191004"/>
    </source>
</evidence>
<comment type="similarity">
    <text evidence="1 4">Belongs to the FtsZ family.</text>
</comment>
<reference evidence="9 10" key="2">
    <citation type="journal article" date="2020" name="Cell Rep.">
        <title>Acquisition and Adaptation of Ultra-small Parasitic Reduced Genome Bacteria to Mammalian Hosts.</title>
        <authorList>
            <person name="McLean J.S."/>
            <person name="Bor B."/>
            <person name="Kerns K.A."/>
            <person name="Liu Q."/>
            <person name="To T.T."/>
            <person name="Solden L."/>
            <person name="Hendrickson E.L."/>
            <person name="Wrighton K."/>
            <person name="Shi W."/>
            <person name="He X."/>
        </authorList>
    </citation>
    <scope>NUCLEOTIDE SEQUENCE [LARGE SCALE GENOMIC DNA]</scope>
    <source>
        <strain evidence="9 10">TM7_KMM_G3_1_HOT_351</strain>
    </source>
</reference>
<feature type="region of interest" description="Disordered" evidence="6">
    <location>
        <begin position="348"/>
        <end position="401"/>
    </location>
</feature>
<evidence type="ECO:0000256" key="6">
    <source>
        <dbReference type="SAM" id="MobiDB-lite"/>
    </source>
</evidence>
<dbReference type="PROSITE" id="PS00227">
    <property type="entry name" value="TUBULIN"/>
    <property type="match status" value="1"/>
</dbReference>
<evidence type="ECO:0000259" key="7">
    <source>
        <dbReference type="SMART" id="SM00864"/>
    </source>
</evidence>
<dbReference type="InterPro" id="IPR018316">
    <property type="entry name" value="Tubulin/FtsZ_2-layer-sand-dom"/>
</dbReference>
<dbReference type="PRINTS" id="PR00423">
    <property type="entry name" value="CELLDVISFTSZ"/>
</dbReference>
<evidence type="ECO:0000256" key="5">
    <source>
        <dbReference type="NCBIfam" id="TIGR00065"/>
    </source>
</evidence>
<comment type="function">
    <text evidence="4">Essential cell division protein that forms a contractile ring structure (Z ring) at the future cell division site. The regulation of the ring assembly controls the timing and the location of cell division. One of the functions of the FtsZ ring is to recruit other cell division proteins to the septum to produce a new cell wall between the dividing cells. Binds GTP and shows GTPase activity.</text>
</comment>
<dbReference type="SMART" id="SM00865">
    <property type="entry name" value="Tubulin_C"/>
    <property type="match status" value="1"/>
</dbReference>
<proteinExistence type="inferred from homology"/>
<dbReference type="InterPro" id="IPR003008">
    <property type="entry name" value="Tubulin_FtsZ_GTPase"/>
</dbReference>
<keyword evidence="4" id="KW-0963">Cytoplasm</keyword>
<keyword evidence="4 9" id="KW-0132">Cell division</keyword>
<dbReference type="SUPFAM" id="SSF55307">
    <property type="entry name" value="Tubulin C-terminal domain-like"/>
    <property type="match status" value="1"/>
</dbReference>
<sequence>MPEIKPTEVETKASIKVVGVGGAGGSAVNRMKEVGLSGVEFIAINTDAQALHYSNADTKVHIGKGLGAGGDPEKGQTAAEESRENIKESLKGADMVFITLGAGGGTGSGAGPIVAKEAKDQGILTVGVVTRPFTFEGAQRKRNADKAINEMTDAVDALITIPNDRLLQTIDPRTPLLETFKIADDVLRQGVQGISELITEHALINLDFADVKAIMKDAGSALMGIGRASGENRAKLAAQQAIESPLIEVKIDGARGVLFSVAGGYDMSMSEIQEAAEEITGAVSPDANIIFGASIRPELQDEIVITVVATGFDSDVYRRKRAEEEEKKRTDEALNRVESLRNQQQIIESTPSFAPEANEQSSAEEFTATPKENIWDKIGRQDEEEDLEVPPSLRAKLRGKK</sequence>
<evidence type="ECO:0000256" key="3">
    <source>
        <dbReference type="ARBA" id="ARBA00023134"/>
    </source>
</evidence>
<evidence type="ECO:0000256" key="4">
    <source>
        <dbReference type="HAMAP-Rule" id="MF_00909"/>
    </source>
</evidence>